<comment type="subcellular location">
    <subcellularLocation>
        <location evidence="1">Membrane</location>
    </subcellularLocation>
</comment>
<evidence type="ECO:0000313" key="6">
    <source>
        <dbReference type="Proteomes" id="UP000187406"/>
    </source>
</evidence>
<name>A0A1Q3CTT5_CEPFO</name>
<feature type="non-terminal residue" evidence="5">
    <location>
        <position position="381"/>
    </location>
</feature>
<proteinExistence type="predicted"/>
<dbReference type="Pfam" id="PF25099">
    <property type="entry name" value="GOLD_PATL1_C"/>
    <property type="match status" value="1"/>
</dbReference>
<dbReference type="SMART" id="SM01100">
    <property type="entry name" value="CRAL_TRIO_N"/>
    <property type="match status" value="1"/>
</dbReference>
<dbReference type="SMART" id="SM00516">
    <property type="entry name" value="SEC14"/>
    <property type="match status" value="1"/>
</dbReference>
<dbReference type="InterPro" id="IPR001251">
    <property type="entry name" value="CRAL-TRIO_dom"/>
</dbReference>
<dbReference type="PRINTS" id="PR00180">
    <property type="entry name" value="CRETINALDHBP"/>
</dbReference>
<dbReference type="InterPro" id="IPR036273">
    <property type="entry name" value="CRAL/TRIO_N_dom_sf"/>
</dbReference>
<dbReference type="InterPro" id="IPR056794">
    <property type="entry name" value="PATL1-6_C_GOLD"/>
</dbReference>
<dbReference type="EMBL" id="BDDD01002957">
    <property type="protein sequence ID" value="GAV83647.1"/>
    <property type="molecule type" value="Genomic_DNA"/>
</dbReference>
<reference evidence="6" key="1">
    <citation type="submission" date="2016-04" db="EMBL/GenBank/DDBJ databases">
        <title>Cephalotus genome sequencing.</title>
        <authorList>
            <person name="Fukushima K."/>
            <person name="Hasebe M."/>
            <person name="Fang X."/>
        </authorList>
    </citation>
    <scope>NUCLEOTIDE SEQUENCE [LARGE SCALE GENOMIC DNA]</scope>
    <source>
        <strain evidence="6">cv. St1</strain>
    </source>
</reference>
<evidence type="ECO:0000256" key="3">
    <source>
        <dbReference type="ARBA" id="ARBA00023136"/>
    </source>
</evidence>
<dbReference type="InterPro" id="IPR036865">
    <property type="entry name" value="CRAL-TRIO_dom_sf"/>
</dbReference>
<accession>A0A1Q3CTT5</accession>
<dbReference type="CDD" id="cd00170">
    <property type="entry name" value="SEC14"/>
    <property type="match status" value="1"/>
</dbReference>
<keyword evidence="6" id="KW-1185">Reference proteome</keyword>
<dbReference type="OrthoDB" id="75724at2759"/>
<dbReference type="InParanoid" id="A0A1Q3CTT5"/>
<keyword evidence="3" id="KW-0472">Membrane</keyword>
<dbReference type="Gene3D" id="3.40.525.10">
    <property type="entry name" value="CRAL-TRIO lipid binding domain"/>
    <property type="match status" value="1"/>
</dbReference>
<keyword evidence="2" id="KW-0813">Transport</keyword>
<dbReference type="Proteomes" id="UP000187406">
    <property type="component" value="Unassembled WGS sequence"/>
</dbReference>
<dbReference type="SUPFAM" id="SSF52087">
    <property type="entry name" value="CRAL/TRIO domain"/>
    <property type="match status" value="1"/>
</dbReference>
<dbReference type="Pfam" id="PF00650">
    <property type="entry name" value="CRAL_TRIO"/>
    <property type="match status" value="1"/>
</dbReference>
<feature type="domain" description="CRAL-TRIO" evidence="4">
    <location>
        <begin position="88"/>
        <end position="263"/>
    </location>
</feature>
<sequence>IEDAILGNYLLGKPNKKLPPKEKAKVIQQLKEITLWGVPLLPSKRHEGTDIVLLKFLKARDFKVHDAFKMLRKTLIWRKEYMADEILEEKLDPDLEKVVYLCGTDRKGHPLCYSVFGVLKDKELYEKIFKTHEDSEKFLRRKIQCMEKGVKLLNFRVGGANSIVQITDLKNSPAPEMKELRSCVKKSMMLLQDHYPELIHKNIIINTSLWYYTCHVLTSRLINQTSTNKFVFARPSRVTETLLKYMAPENLPVEYGGLRRENDDDFSPQDHVRELNVRGNTAGCIPIPVTEPGITMVWDLTVVGWEVSYQEEFIPEDEGSYEVMLHNKEDKKGGESIRNSFYISEPGKIVITIDNTTLKKKKVFYRYKTKPTVPMYIFSKQ</sequence>
<dbReference type="STRING" id="3775.A0A1Q3CTT5"/>
<dbReference type="GO" id="GO:0016020">
    <property type="term" value="C:membrane"/>
    <property type="evidence" value="ECO:0007669"/>
    <property type="project" value="UniProtKB-SubCell"/>
</dbReference>
<dbReference type="InterPro" id="IPR011074">
    <property type="entry name" value="CRAL/TRIO_N_dom"/>
</dbReference>
<dbReference type="PANTHER" id="PTHR45932">
    <property type="entry name" value="PATELLIN-1"/>
    <property type="match status" value="1"/>
</dbReference>
<comment type="caution">
    <text evidence="5">The sequence shown here is derived from an EMBL/GenBank/DDBJ whole genome shotgun (WGS) entry which is preliminary data.</text>
</comment>
<evidence type="ECO:0000259" key="4">
    <source>
        <dbReference type="PROSITE" id="PS50191"/>
    </source>
</evidence>
<dbReference type="PANTHER" id="PTHR45932:SF3">
    <property type="entry name" value="PATELLIN-4-LIKE"/>
    <property type="match status" value="1"/>
</dbReference>
<evidence type="ECO:0000313" key="5">
    <source>
        <dbReference type="EMBL" id="GAV83647.1"/>
    </source>
</evidence>
<dbReference type="InterPro" id="IPR044834">
    <property type="entry name" value="PATL"/>
</dbReference>
<evidence type="ECO:0000256" key="2">
    <source>
        <dbReference type="ARBA" id="ARBA00022448"/>
    </source>
</evidence>
<dbReference type="AlphaFoldDB" id="A0A1Q3CTT5"/>
<dbReference type="Pfam" id="PF03765">
    <property type="entry name" value="CRAL_TRIO_N"/>
    <property type="match status" value="1"/>
</dbReference>
<gene>
    <name evidence="5" type="ORF">CFOL_v3_27093</name>
</gene>
<feature type="non-terminal residue" evidence="5">
    <location>
        <position position="1"/>
    </location>
</feature>
<organism evidence="5 6">
    <name type="scientific">Cephalotus follicularis</name>
    <name type="common">Albany pitcher plant</name>
    <dbReference type="NCBI Taxonomy" id="3775"/>
    <lineage>
        <taxon>Eukaryota</taxon>
        <taxon>Viridiplantae</taxon>
        <taxon>Streptophyta</taxon>
        <taxon>Embryophyta</taxon>
        <taxon>Tracheophyta</taxon>
        <taxon>Spermatophyta</taxon>
        <taxon>Magnoliopsida</taxon>
        <taxon>eudicotyledons</taxon>
        <taxon>Gunneridae</taxon>
        <taxon>Pentapetalae</taxon>
        <taxon>rosids</taxon>
        <taxon>fabids</taxon>
        <taxon>Oxalidales</taxon>
        <taxon>Cephalotaceae</taxon>
        <taxon>Cephalotus</taxon>
    </lineage>
</organism>
<evidence type="ECO:0000256" key="1">
    <source>
        <dbReference type="ARBA" id="ARBA00004370"/>
    </source>
</evidence>
<protein>
    <submittedName>
        <fullName evidence="5">CRAL_TRIO domain-containing protein/CRAL_TRIO_N domain-containing protein</fullName>
    </submittedName>
</protein>
<dbReference type="SUPFAM" id="SSF46938">
    <property type="entry name" value="CRAL/TRIO N-terminal domain"/>
    <property type="match status" value="1"/>
</dbReference>
<dbReference type="GO" id="GO:0008289">
    <property type="term" value="F:lipid binding"/>
    <property type="evidence" value="ECO:0007669"/>
    <property type="project" value="InterPro"/>
</dbReference>
<dbReference type="PROSITE" id="PS50191">
    <property type="entry name" value="CRAL_TRIO"/>
    <property type="match status" value="1"/>
</dbReference>